<protein>
    <submittedName>
        <fullName evidence="1">Uncharacterized protein</fullName>
    </submittedName>
</protein>
<gene>
    <name evidence="1" type="ORF">NQ176_g7504</name>
</gene>
<evidence type="ECO:0000313" key="1">
    <source>
        <dbReference type="EMBL" id="KAJ2971830.1"/>
    </source>
</evidence>
<proteinExistence type="predicted"/>
<name>A0ACC1MYB8_9HYPO</name>
<comment type="caution">
    <text evidence="1">The sequence shown here is derived from an EMBL/GenBank/DDBJ whole genome shotgun (WGS) entry which is preliminary data.</text>
</comment>
<reference evidence="1" key="1">
    <citation type="submission" date="2022-08" db="EMBL/GenBank/DDBJ databases">
        <title>Genome Sequence of Lecanicillium fungicola.</title>
        <authorList>
            <person name="Buettner E."/>
        </authorList>
    </citation>
    <scope>NUCLEOTIDE SEQUENCE</scope>
    <source>
        <strain evidence="1">Babe33</strain>
    </source>
</reference>
<keyword evidence="2" id="KW-1185">Reference proteome</keyword>
<dbReference type="EMBL" id="JANJQO010001261">
    <property type="protein sequence ID" value="KAJ2971830.1"/>
    <property type="molecule type" value="Genomic_DNA"/>
</dbReference>
<organism evidence="1 2">
    <name type="scientific">Zarea fungicola</name>
    <dbReference type="NCBI Taxonomy" id="93591"/>
    <lineage>
        <taxon>Eukaryota</taxon>
        <taxon>Fungi</taxon>
        <taxon>Dikarya</taxon>
        <taxon>Ascomycota</taxon>
        <taxon>Pezizomycotina</taxon>
        <taxon>Sordariomycetes</taxon>
        <taxon>Hypocreomycetidae</taxon>
        <taxon>Hypocreales</taxon>
        <taxon>Cordycipitaceae</taxon>
        <taxon>Zarea</taxon>
    </lineage>
</organism>
<accession>A0ACC1MYB8</accession>
<sequence length="370" mass="43208">MASHGIARTSRGRTVEQRLQNLKKIEIYRDLENQIRTQVESGTYNLVVFQLTTQLLCINPEYYTIWNIRRQCLVSNVLSRSEDQSASNAQDDRSDGTKQDSDESFLHSELDFTMPLLVKFPKCYWIWNFRWWILSETIRRLPVPVACTIWETELGLTSKMLNRDQRNFHAWGYRRSVVSMLESPELRGKSLAEEEFASTTTMIGRNLSNFSAWHHRSQLVFKLLAERGCNDAARAAFLEKEFDMGREGLNVGPEDQSLWYYHQFLMSQIVDDGNPHTIAPALTIAERVACLKHEIEEIKDLLEDYIDVKWIYQALLEYTLALRRLEQRSIRDNDEASTLTAWLEKLVALDPMRRGRWNDFAGRLETWNSG</sequence>
<evidence type="ECO:0000313" key="2">
    <source>
        <dbReference type="Proteomes" id="UP001143910"/>
    </source>
</evidence>
<dbReference type="Proteomes" id="UP001143910">
    <property type="component" value="Unassembled WGS sequence"/>
</dbReference>